<feature type="transmembrane region" description="Helical" evidence="1">
    <location>
        <begin position="51"/>
        <end position="71"/>
    </location>
</feature>
<keyword evidence="3" id="KW-1185">Reference proteome</keyword>
<dbReference type="AlphaFoldDB" id="A0A395LGS6"/>
<dbReference type="RefSeq" id="WP_115493363.1">
    <property type="nucleotide sequence ID" value="NZ_JACHWW010000002.1"/>
</dbReference>
<reference evidence="2 3" key="1">
    <citation type="submission" date="2018-07" db="EMBL/GenBank/DDBJ databases">
        <title>Erythrobacter nanhaiensis sp. nov., a novel member of the genus Erythrobacter isolated from the South China Sea.</title>
        <authorList>
            <person name="Chen X."/>
            <person name="Liu J."/>
        </authorList>
    </citation>
    <scope>NUCLEOTIDE SEQUENCE [LARGE SCALE GENOMIC DNA]</scope>
    <source>
        <strain evidence="2 3">S-5</strain>
    </source>
</reference>
<dbReference type="EMBL" id="QRBB01000002">
    <property type="protein sequence ID" value="RDS76096.1"/>
    <property type="molecule type" value="Genomic_DNA"/>
</dbReference>
<feature type="transmembrane region" description="Helical" evidence="1">
    <location>
        <begin position="224"/>
        <end position="243"/>
    </location>
</feature>
<evidence type="ECO:0000313" key="2">
    <source>
        <dbReference type="EMBL" id="RDS76096.1"/>
    </source>
</evidence>
<dbReference type="Proteomes" id="UP000254101">
    <property type="component" value="Unassembled WGS sequence"/>
</dbReference>
<dbReference type="OrthoDB" id="9770600at2"/>
<feature type="transmembrane region" description="Helical" evidence="1">
    <location>
        <begin position="309"/>
        <end position="326"/>
    </location>
</feature>
<sequence length="383" mass="40732">MYSEDDINSAIEADALSADAAASFRAHMSEVRGISRGDEENFRLLNSFNDIFVAIGICIMLFAAGAIGQQLGQLIVPEPSWNWEAGGAAWEAQSRQSSLSTAVQIAVAAGLVALVSWPLAEFFTRARRMALPSIILLLAFVGAIFVGSTALGVSLVGTETSEPYAGYFVAGAGLIAALFACAHWLRFKVPITVAAGAAALAATLIGLILAALHPLDIDHGQVALWLTFVAGLGVFIFAMTWDLKDPERITRRSDVAFWLHLLAAPMIAHPIFYQLGVVDGSDIGMANAIAVLAIYIAFGIVALIVDRRALLVSALVYVLFALAFLFDRFGAVELTVALTALVIGSALLTLSAFWAPIRRGVLGIVPYDWRDALPSSERDLVAA</sequence>
<feature type="transmembrane region" description="Helical" evidence="1">
    <location>
        <begin position="164"/>
        <end position="185"/>
    </location>
</feature>
<organism evidence="2 3">
    <name type="scientific">Alteriqipengyuania lutimaris</name>
    <dbReference type="NCBI Taxonomy" id="1538146"/>
    <lineage>
        <taxon>Bacteria</taxon>
        <taxon>Pseudomonadati</taxon>
        <taxon>Pseudomonadota</taxon>
        <taxon>Alphaproteobacteria</taxon>
        <taxon>Sphingomonadales</taxon>
        <taxon>Erythrobacteraceae</taxon>
        <taxon>Alteriqipengyuania</taxon>
    </lineage>
</organism>
<keyword evidence="1" id="KW-0472">Membrane</keyword>
<evidence type="ECO:0000313" key="3">
    <source>
        <dbReference type="Proteomes" id="UP000254101"/>
    </source>
</evidence>
<evidence type="ECO:0000256" key="1">
    <source>
        <dbReference type="SAM" id="Phobius"/>
    </source>
</evidence>
<keyword evidence="1" id="KW-0812">Transmembrane</keyword>
<gene>
    <name evidence="2" type="ORF">DL238_15710</name>
</gene>
<feature type="transmembrane region" description="Helical" evidence="1">
    <location>
        <begin position="285"/>
        <end position="304"/>
    </location>
</feature>
<keyword evidence="1" id="KW-1133">Transmembrane helix</keyword>
<comment type="caution">
    <text evidence="2">The sequence shown here is derived from an EMBL/GenBank/DDBJ whole genome shotgun (WGS) entry which is preliminary data.</text>
</comment>
<evidence type="ECO:0008006" key="4">
    <source>
        <dbReference type="Google" id="ProtNLM"/>
    </source>
</evidence>
<feature type="transmembrane region" description="Helical" evidence="1">
    <location>
        <begin position="102"/>
        <end position="123"/>
    </location>
</feature>
<feature type="transmembrane region" description="Helical" evidence="1">
    <location>
        <begin position="332"/>
        <end position="355"/>
    </location>
</feature>
<feature type="transmembrane region" description="Helical" evidence="1">
    <location>
        <begin position="135"/>
        <end position="158"/>
    </location>
</feature>
<feature type="transmembrane region" description="Helical" evidence="1">
    <location>
        <begin position="192"/>
        <end position="212"/>
    </location>
</feature>
<accession>A0A395LGS6</accession>
<protein>
    <recommendedName>
        <fullName evidence="4">DUF2157 domain-containing protein</fullName>
    </recommendedName>
</protein>
<name>A0A395LGS6_9SPHN</name>
<proteinExistence type="predicted"/>
<feature type="transmembrane region" description="Helical" evidence="1">
    <location>
        <begin position="255"/>
        <end position="273"/>
    </location>
</feature>